<protein>
    <recommendedName>
        <fullName evidence="5">acetylornithine transaminase</fullName>
        <ecNumber evidence="5">2.6.1.11</ecNumber>
    </recommendedName>
</protein>
<comment type="similarity">
    <text evidence="4 10">Belongs to the class-III pyridoxal-phosphate-dependent aminotransferase family.</text>
</comment>
<evidence type="ECO:0000256" key="5">
    <source>
        <dbReference type="ARBA" id="ARBA00012919"/>
    </source>
</evidence>
<dbReference type="CDD" id="cd00610">
    <property type="entry name" value="OAT_like"/>
    <property type="match status" value="1"/>
</dbReference>
<dbReference type="Gene3D" id="3.90.1150.10">
    <property type="entry name" value="Aspartate Aminotransferase, domain 1"/>
    <property type="match status" value="1"/>
</dbReference>
<dbReference type="SUPFAM" id="SSF53383">
    <property type="entry name" value="PLP-dependent transferases"/>
    <property type="match status" value="1"/>
</dbReference>
<dbReference type="Gene3D" id="3.40.640.10">
    <property type="entry name" value="Type I PLP-dependent aspartate aminotransferase-like (Major domain)"/>
    <property type="match status" value="1"/>
</dbReference>
<dbReference type="GO" id="GO:0005759">
    <property type="term" value="C:mitochondrial matrix"/>
    <property type="evidence" value="ECO:0007669"/>
    <property type="project" value="TreeGrafter"/>
</dbReference>
<dbReference type="FunFam" id="3.40.640.10:FF:000004">
    <property type="entry name" value="Acetylornithine aminotransferase"/>
    <property type="match status" value="1"/>
</dbReference>
<dbReference type="InterPro" id="IPR049704">
    <property type="entry name" value="Aminotrans_3_PPA_site"/>
</dbReference>
<evidence type="ECO:0000256" key="8">
    <source>
        <dbReference type="ARBA" id="ARBA00022679"/>
    </source>
</evidence>
<reference evidence="11" key="2">
    <citation type="journal article" date="2020" name="Nat. Commun.">
        <title>Large-scale genome sequencing of mycorrhizal fungi provides insights into the early evolution of symbiotic traits.</title>
        <authorList>
            <person name="Miyauchi S."/>
            <person name="Kiss E."/>
            <person name="Kuo A."/>
            <person name="Drula E."/>
            <person name="Kohler A."/>
            <person name="Sanchez-Garcia M."/>
            <person name="Morin E."/>
            <person name="Andreopoulos B."/>
            <person name="Barry K.W."/>
            <person name="Bonito G."/>
            <person name="Buee M."/>
            <person name="Carver A."/>
            <person name="Chen C."/>
            <person name="Cichocki N."/>
            <person name="Clum A."/>
            <person name="Culley D."/>
            <person name="Crous P.W."/>
            <person name="Fauchery L."/>
            <person name="Girlanda M."/>
            <person name="Hayes R.D."/>
            <person name="Keri Z."/>
            <person name="LaButti K."/>
            <person name="Lipzen A."/>
            <person name="Lombard V."/>
            <person name="Magnuson J."/>
            <person name="Maillard F."/>
            <person name="Murat C."/>
            <person name="Nolan M."/>
            <person name="Ohm R.A."/>
            <person name="Pangilinan J."/>
            <person name="Pereira M.F."/>
            <person name="Perotto S."/>
            <person name="Peter M."/>
            <person name="Pfister S."/>
            <person name="Riley R."/>
            <person name="Sitrit Y."/>
            <person name="Stielow J.B."/>
            <person name="Szollosi G."/>
            <person name="Zifcakova L."/>
            <person name="Stursova M."/>
            <person name="Spatafora J.W."/>
            <person name="Tedersoo L."/>
            <person name="Vaario L.M."/>
            <person name="Yamada A."/>
            <person name="Yan M."/>
            <person name="Wang P."/>
            <person name="Xu J."/>
            <person name="Bruns T."/>
            <person name="Baldrian P."/>
            <person name="Vilgalys R."/>
            <person name="Dunand C."/>
            <person name="Henrissat B."/>
            <person name="Grigoriev I.V."/>
            <person name="Hibbett D."/>
            <person name="Nagy L.G."/>
            <person name="Martin F.M."/>
        </authorList>
    </citation>
    <scope>NUCLEOTIDE SEQUENCE</scope>
    <source>
        <strain evidence="11">Prilba</strain>
    </source>
</reference>
<evidence type="ECO:0000256" key="9">
    <source>
        <dbReference type="ARBA" id="ARBA00022898"/>
    </source>
</evidence>
<keyword evidence="9 10" id="KW-0663">Pyridoxal phosphate</keyword>
<dbReference type="AlphaFoldDB" id="A0A9P5N303"/>
<dbReference type="InterPro" id="IPR004636">
    <property type="entry name" value="AcOrn/SuccOrn_fam"/>
</dbReference>
<evidence type="ECO:0000256" key="3">
    <source>
        <dbReference type="ARBA" id="ARBA00005024"/>
    </source>
</evidence>
<evidence type="ECO:0000256" key="1">
    <source>
        <dbReference type="ARBA" id="ARBA00001933"/>
    </source>
</evidence>
<keyword evidence="6" id="KW-0032">Aminotransferase</keyword>
<dbReference type="PIRSF" id="PIRSF000521">
    <property type="entry name" value="Transaminase_4ab_Lys_Orn"/>
    <property type="match status" value="1"/>
</dbReference>
<dbReference type="Pfam" id="PF00202">
    <property type="entry name" value="Aminotran_3"/>
    <property type="match status" value="1"/>
</dbReference>
<dbReference type="OrthoDB" id="10260828at2759"/>
<dbReference type="EMBL" id="WHVB01000003">
    <property type="protein sequence ID" value="KAF8484992.1"/>
    <property type="molecule type" value="Genomic_DNA"/>
</dbReference>
<dbReference type="PANTHER" id="PTHR11986">
    <property type="entry name" value="AMINOTRANSFERASE CLASS III"/>
    <property type="match status" value="1"/>
</dbReference>
<evidence type="ECO:0000256" key="2">
    <source>
        <dbReference type="ARBA" id="ARBA00004173"/>
    </source>
</evidence>
<accession>A0A9P5N303</accession>
<keyword evidence="8 11" id="KW-0808">Transferase</keyword>
<keyword evidence="7" id="KW-0028">Amino-acid biosynthesis</keyword>
<name>A0A9P5N303_9AGAM</name>
<reference evidence="11" key="1">
    <citation type="submission" date="2019-10" db="EMBL/GenBank/DDBJ databases">
        <authorList>
            <consortium name="DOE Joint Genome Institute"/>
            <person name="Kuo A."/>
            <person name="Miyauchi S."/>
            <person name="Kiss E."/>
            <person name="Drula E."/>
            <person name="Kohler A."/>
            <person name="Sanchez-Garcia M."/>
            <person name="Andreopoulos B."/>
            <person name="Barry K.W."/>
            <person name="Bonito G."/>
            <person name="Buee M."/>
            <person name="Carver A."/>
            <person name="Chen C."/>
            <person name="Cichocki N."/>
            <person name="Clum A."/>
            <person name="Culley D."/>
            <person name="Crous P.W."/>
            <person name="Fauchery L."/>
            <person name="Girlanda M."/>
            <person name="Hayes R."/>
            <person name="Keri Z."/>
            <person name="LaButti K."/>
            <person name="Lipzen A."/>
            <person name="Lombard V."/>
            <person name="Magnuson J."/>
            <person name="Maillard F."/>
            <person name="Morin E."/>
            <person name="Murat C."/>
            <person name="Nolan M."/>
            <person name="Ohm R."/>
            <person name="Pangilinan J."/>
            <person name="Pereira M."/>
            <person name="Perotto S."/>
            <person name="Peter M."/>
            <person name="Riley R."/>
            <person name="Sitrit Y."/>
            <person name="Stielow B."/>
            <person name="Szollosi G."/>
            <person name="Zifcakova L."/>
            <person name="Stursova M."/>
            <person name="Spatafora J.W."/>
            <person name="Tedersoo L."/>
            <person name="Vaario L.-M."/>
            <person name="Yamada A."/>
            <person name="Yan M."/>
            <person name="Wang P."/>
            <person name="Xu J."/>
            <person name="Bruns T."/>
            <person name="Baldrian P."/>
            <person name="Vilgalys R."/>
            <person name="Henrissat B."/>
            <person name="Grigoriev I.V."/>
            <person name="Hibbett D."/>
            <person name="Nagy L.G."/>
            <person name="Martin F.M."/>
        </authorList>
    </citation>
    <scope>NUCLEOTIDE SEQUENCE</scope>
    <source>
        <strain evidence="11">Prilba</strain>
    </source>
</reference>
<comment type="pathway">
    <text evidence="3">Amino-acid biosynthesis; L-arginine biosynthesis; N(2)-acetyl-L-ornithine from L-glutamate: step 4/4.</text>
</comment>
<evidence type="ECO:0000256" key="4">
    <source>
        <dbReference type="ARBA" id="ARBA00008954"/>
    </source>
</evidence>
<dbReference type="PANTHER" id="PTHR11986:SF79">
    <property type="entry name" value="ACETYLORNITHINE AMINOTRANSFERASE, MITOCHONDRIAL"/>
    <property type="match status" value="1"/>
</dbReference>
<dbReference type="Proteomes" id="UP000759537">
    <property type="component" value="Unassembled WGS sequence"/>
</dbReference>
<organism evidence="11 12">
    <name type="scientific">Russula ochroleuca</name>
    <dbReference type="NCBI Taxonomy" id="152965"/>
    <lineage>
        <taxon>Eukaryota</taxon>
        <taxon>Fungi</taxon>
        <taxon>Dikarya</taxon>
        <taxon>Basidiomycota</taxon>
        <taxon>Agaricomycotina</taxon>
        <taxon>Agaricomycetes</taxon>
        <taxon>Russulales</taxon>
        <taxon>Russulaceae</taxon>
        <taxon>Russula</taxon>
    </lineage>
</organism>
<sequence>MLRPVSPRVCCKFRRPNRLPYLARFTVSSLSSSELFSKPATLELPNAPSVAYAAVTHPLPGPAPSSKTRETIALAKDYILPVYARLPIVLDRGQGSWVWDCDGRKYLDFSAGIAVNALGHADEGVSEMLKSQSSKLMHTSNLYYNEPSAALASLLVTLTQREGGLGYPAGDHHPTGVPGAKVFFCNSGTEANEGALKVARKVGKDRGGPTKTEIVCFQQSFHGRSFGALSVTSTRKYQDPFMPLVPGVRVGVLNQSEGLEDLITENTCAVIVEPIQGEGGVNSADIEWMRKLVQRARDTGAVVIFDEIQCGLYRTGTLWAHSAWPVDCHPDIVTMAKPLANGYPIGAVLMRDAVMGTMTTGSHGTTFGGSPLACSLGFHVLDRLSQREFVSHLNRTSAFLLRRLERLSGWFPDLVGPIRGCGLIIGLVLIREGDAQRLVELARERGVLLLTAGTDCVRLVPSLNVSEEEVSHAVDVIESCLGLLS</sequence>
<comment type="subcellular location">
    <subcellularLocation>
        <location evidence="2">Mitochondrion</location>
    </subcellularLocation>
</comment>
<dbReference type="InterPro" id="IPR015421">
    <property type="entry name" value="PyrdxlP-dep_Trfase_major"/>
</dbReference>
<dbReference type="GO" id="GO:0030170">
    <property type="term" value="F:pyridoxal phosphate binding"/>
    <property type="evidence" value="ECO:0007669"/>
    <property type="project" value="InterPro"/>
</dbReference>
<dbReference type="EC" id="2.6.1.11" evidence="5"/>
<dbReference type="NCBIfam" id="TIGR00707">
    <property type="entry name" value="argD"/>
    <property type="match status" value="1"/>
</dbReference>
<evidence type="ECO:0000256" key="6">
    <source>
        <dbReference type="ARBA" id="ARBA00022576"/>
    </source>
</evidence>
<evidence type="ECO:0000256" key="7">
    <source>
        <dbReference type="ARBA" id="ARBA00022605"/>
    </source>
</evidence>
<dbReference type="PROSITE" id="PS00600">
    <property type="entry name" value="AA_TRANSFER_CLASS_3"/>
    <property type="match status" value="1"/>
</dbReference>
<proteinExistence type="inferred from homology"/>
<evidence type="ECO:0000256" key="10">
    <source>
        <dbReference type="RuleBase" id="RU003560"/>
    </source>
</evidence>
<dbReference type="InterPro" id="IPR050103">
    <property type="entry name" value="Class-III_PLP-dep_AT"/>
</dbReference>
<dbReference type="GO" id="GO:0003992">
    <property type="term" value="F:N2-acetyl-L-ornithine:2-oxoglutarate 5-aminotransferase activity"/>
    <property type="evidence" value="ECO:0007669"/>
    <property type="project" value="UniProtKB-EC"/>
</dbReference>
<dbReference type="InterPro" id="IPR015422">
    <property type="entry name" value="PyrdxlP-dep_Trfase_small"/>
</dbReference>
<evidence type="ECO:0000313" key="11">
    <source>
        <dbReference type="EMBL" id="KAF8484992.1"/>
    </source>
</evidence>
<keyword evidence="12" id="KW-1185">Reference proteome</keyword>
<dbReference type="GO" id="GO:0042802">
    <property type="term" value="F:identical protein binding"/>
    <property type="evidence" value="ECO:0007669"/>
    <property type="project" value="TreeGrafter"/>
</dbReference>
<comment type="cofactor">
    <cofactor evidence="1">
        <name>pyridoxal 5'-phosphate</name>
        <dbReference type="ChEBI" id="CHEBI:597326"/>
    </cofactor>
</comment>
<comment type="caution">
    <text evidence="11">The sequence shown here is derived from an EMBL/GenBank/DDBJ whole genome shotgun (WGS) entry which is preliminary data.</text>
</comment>
<dbReference type="GO" id="GO:0006526">
    <property type="term" value="P:L-arginine biosynthetic process"/>
    <property type="evidence" value="ECO:0007669"/>
    <property type="project" value="UniProtKB-ARBA"/>
</dbReference>
<gene>
    <name evidence="11" type="ORF">DFH94DRAFT_717551</name>
</gene>
<evidence type="ECO:0000313" key="12">
    <source>
        <dbReference type="Proteomes" id="UP000759537"/>
    </source>
</evidence>
<dbReference type="InterPro" id="IPR015424">
    <property type="entry name" value="PyrdxlP-dep_Trfase"/>
</dbReference>
<dbReference type="InterPro" id="IPR005814">
    <property type="entry name" value="Aminotrans_3"/>
</dbReference>